<dbReference type="SUPFAM" id="SSF57701">
    <property type="entry name" value="Zn2/Cys6 DNA-binding domain"/>
    <property type="match status" value="1"/>
</dbReference>
<dbReference type="CDD" id="cd12148">
    <property type="entry name" value="fungal_TF_MHR"/>
    <property type="match status" value="1"/>
</dbReference>
<evidence type="ECO:0000256" key="4">
    <source>
        <dbReference type="ARBA" id="ARBA00023163"/>
    </source>
</evidence>
<dbReference type="Pfam" id="PF04082">
    <property type="entry name" value="Fungal_trans"/>
    <property type="match status" value="1"/>
</dbReference>
<evidence type="ECO:0000256" key="3">
    <source>
        <dbReference type="ARBA" id="ARBA00023015"/>
    </source>
</evidence>
<feature type="region of interest" description="Disordered" evidence="6">
    <location>
        <begin position="461"/>
        <end position="497"/>
    </location>
</feature>
<dbReference type="SMART" id="SM00066">
    <property type="entry name" value="GAL4"/>
    <property type="match status" value="1"/>
</dbReference>
<evidence type="ECO:0000256" key="5">
    <source>
        <dbReference type="ARBA" id="ARBA00023242"/>
    </source>
</evidence>
<feature type="region of interest" description="Disordered" evidence="6">
    <location>
        <begin position="56"/>
        <end position="93"/>
    </location>
</feature>
<feature type="compositionally biased region" description="Basic and acidic residues" evidence="6">
    <location>
        <begin position="146"/>
        <end position="158"/>
    </location>
</feature>
<evidence type="ECO:0000313" key="9">
    <source>
        <dbReference type="Proteomes" id="UP000469559"/>
    </source>
</evidence>
<keyword evidence="4" id="KW-0804">Transcription</keyword>
<dbReference type="GO" id="GO:0006351">
    <property type="term" value="P:DNA-templated transcription"/>
    <property type="evidence" value="ECO:0007669"/>
    <property type="project" value="InterPro"/>
</dbReference>
<feature type="region of interest" description="Disordered" evidence="6">
    <location>
        <begin position="787"/>
        <end position="812"/>
    </location>
</feature>
<dbReference type="InterPro" id="IPR001138">
    <property type="entry name" value="Zn2Cys6_DnaBD"/>
</dbReference>
<feature type="compositionally biased region" description="Polar residues" evidence="6">
    <location>
        <begin position="731"/>
        <end position="742"/>
    </location>
</feature>
<dbReference type="OrthoDB" id="3862662at2759"/>
<comment type="caution">
    <text evidence="8">The sequence shown here is derived from an EMBL/GenBank/DDBJ whole genome shotgun (WGS) entry which is preliminary data.</text>
</comment>
<feature type="region of interest" description="Disordered" evidence="6">
    <location>
        <begin position="107"/>
        <end position="158"/>
    </location>
</feature>
<feature type="compositionally biased region" description="Polar residues" evidence="6">
    <location>
        <begin position="589"/>
        <end position="598"/>
    </location>
</feature>
<dbReference type="Pfam" id="PF00172">
    <property type="entry name" value="Zn_clus"/>
    <property type="match status" value="1"/>
</dbReference>
<feature type="region of interest" description="Disordered" evidence="6">
    <location>
        <begin position="707"/>
        <end position="773"/>
    </location>
</feature>
<name>A0A8T9B6A0_9HELO</name>
<dbReference type="PANTHER" id="PTHR47338">
    <property type="entry name" value="ZN(II)2CYS6 TRANSCRIPTION FACTOR (EUROFUNG)-RELATED"/>
    <property type="match status" value="1"/>
</dbReference>
<keyword evidence="2" id="KW-0479">Metal-binding</keyword>
<dbReference type="InterPro" id="IPR007219">
    <property type="entry name" value="XnlR_reg_dom"/>
</dbReference>
<feature type="compositionally biased region" description="Polar residues" evidence="6">
    <location>
        <begin position="130"/>
        <end position="145"/>
    </location>
</feature>
<dbReference type="InterPro" id="IPR050815">
    <property type="entry name" value="TF_fung"/>
</dbReference>
<feature type="compositionally biased region" description="Polar residues" evidence="6">
    <location>
        <begin position="749"/>
        <end position="758"/>
    </location>
</feature>
<feature type="compositionally biased region" description="Basic and acidic residues" evidence="6">
    <location>
        <begin position="483"/>
        <end position="497"/>
    </location>
</feature>
<dbReference type="GO" id="GO:0003677">
    <property type="term" value="F:DNA binding"/>
    <property type="evidence" value="ECO:0007669"/>
    <property type="project" value="InterPro"/>
</dbReference>
<keyword evidence="3" id="KW-0805">Transcription regulation</keyword>
<gene>
    <name evidence="8" type="ORF">LARI1_G005014</name>
</gene>
<dbReference type="Gene3D" id="4.10.240.10">
    <property type="entry name" value="Zn(2)-C6 fungal-type DNA-binding domain"/>
    <property type="match status" value="1"/>
</dbReference>
<proteinExistence type="predicted"/>
<dbReference type="Proteomes" id="UP000469559">
    <property type="component" value="Unassembled WGS sequence"/>
</dbReference>
<dbReference type="CDD" id="cd00067">
    <property type="entry name" value="GAL4"/>
    <property type="match status" value="1"/>
</dbReference>
<dbReference type="EMBL" id="QGMF01000487">
    <property type="protein sequence ID" value="TVY15544.1"/>
    <property type="molecule type" value="Genomic_DNA"/>
</dbReference>
<dbReference type="SMART" id="SM00906">
    <property type="entry name" value="Fungal_trans"/>
    <property type="match status" value="1"/>
</dbReference>
<evidence type="ECO:0000256" key="1">
    <source>
        <dbReference type="ARBA" id="ARBA00004123"/>
    </source>
</evidence>
<reference evidence="8 9" key="1">
    <citation type="submission" date="2018-05" db="EMBL/GenBank/DDBJ databases">
        <title>Whole genome sequencing for identification of molecular markers to develop diagnostic detection tools for the regulated plant pathogen Lachnellula willkommii.</title>
        <authorList>
            <person name="Giroux E."/>
            <person name="Bilodeau G."/>
        </authorList>
    </citation>
    <scope>NUCLEOTIDE SEQUENCE [LARGE SCALE GENOMIC DNA]</scope>
    <source>
        <strain evidence="8 9">CBS 203.66</strain>
    </source>
</reference>
<feature type="compositionally biased region" description="Polar residues" evidence="6">
    <location>
        <begin position="461"/>
        <end position="482"/>
    </location>
</feature>
<feature type="domain" description="Zn(2)-C6 fungal-type" evidence="7">
    <location>
        <begin position="22"/>
        <end position="52"/>
    </location>
</feature>
<evidence type="ECO:0000256" key="6">
    <source>
        <dbReference type="SAM" id="MobiDB-lite"/>
    </source>
</evidence>
<evidence type="ECO:0000313" key="8">
    <source>
        <dbReference type="EMBL" id="TVY15544.1"/>
    </source>
</evidence>
<feature type="compositionally biased region" description="Low complexity" evidence="6">
    <location>
        <begin position="759"/>
        <end position="773"/>
    </location>
</feature>
<dbReference type="GO" id="GO:0005634">
    <property type="term" value="C:nucleus"/>
    <property type="evidence" value="ECO:0007669"/>
    <property type="project" value="UniProtKB-SubCell"/>
</dbReference>
<keyword evidence="9" id="KW-1185">Reference proteome</keyword>
<comment type="subcellular location">
    <subcellularLocation>
        <location evidence="1">Nucleus</location>
    </subcellularLocation>
</comment>
<dbReference type="PROSITE" id="PS00463">
    <property type="entry name" value="ZN2_CY6_FUNGAL_1"/>
    <property type="match status" value="1"/>
</dbReference>
<feature type="compositionally biased region" description="Polar residues" evidence="6">
    <location>
        <begin position="791"/>
        <end position="800"/>
    </location>
</feature>
<feature type="region of interest" description="Disordered" evidence="6">
    <location>
        <begin position="579"/>
        <end position="598"/>
    </location>
</feature>
<evidence type="ECO:0000256" key="2">
    <source>
        <dbReference type="ARBA" id="ARBA00022723"/>
    </source>
</evidence>
<accession>A0A8T9B6A0</accession>
<dbReference type="AlphaFoldDB" id="A0A8T9B6A0"/>
<protein>
    <recommendedName>
        <fullName evidence="7">Zn(2)-C6 fungal-type domain-containing protein</fullName>
    </recommendedName>
</protein>
<keyword evidence="5" id="KW-0539">Nucleus</keyword>
<dbReference type="InterPro" id="IPR036864">
    <property type="entry name" value="Zn2-C6_fun-type_DNA-bd_sf"/>
</dbReference>
<sequence>MSTIDDDSSSSREEEPRVSHIACHMCRRRKIRCGRELPCCEVCERTSQACEYPAQVLKPGPKIGSTQRSRKRRRTHRGNDDGPAISPKANLIVEPNTIFEGEVASTVAARKSKRKPAAKEDDGNKAQAGVPTTGSSQGQRQTLSNREVESQESANERRSSINIQDLSFILHPAHEASTPEEKNTSPRSAGDRLNNERALMLTRASYALSVKPETLERMIKIYFENMTAISILHEPTFEEKIQNIGTSSVAQVHALLASVLAFSARFYSQEDHGGHRYEFSGPAETIHQPAFFLDLASKFADEALKECDDEAPPLCVVQALVLIAHGQLTQGVRGKAWRSLGTCVRLAYELNLHLVDAAYPQETVDVQQWCEYEEERRVWWAIWEMDVFASTVRRCPTAVSWSQIETLLPVEDEHWFARKPQASCFLEPDPVRRWKVLQDSGNNSPKAWYIIINSLMKDAQSISSPRGVPNSSSPSTHRLSPKSSKDQKQNARMTEQAKEKMETLTNSVYCFTMALPSHLKYRNQYLGFDAPQPGQTSSSRQYHCGLYNIHMMTQLARLMIHHYDIFSESAREGRIIRDQRKGNSGGCPTPNSTHSSDNLAENQYFEAADEILNIIRRSSENHIQWINNFLASTIWLASAVQLVRKEFGPPGTNISLIKSKFEVLNMTYKKCVSFWNIQTAMQRNLETLESQLEQICVSIPKKLNNVQPKVRRRPRICNDDSQTPEKEKDLQSGNKQPLQSENLNDRNPRGSSNLRSQQTPTPMNSSNTSSNAAITPVTRFQQFREDRYQSHEQPQALPQHSSHHQPQVPRDYLAPLSPALSTLDFMHFSSHTDKDGQQQAQCQYSDGAASVSPQYSGDQGESLFSGLHEGQFLGMGQDPLQGQAFGKHMDGWNSELPNYIDELLSGAYMY</sequence>
<organism evidence="8 9">
    <name type="scientific">Lachnellula arida</name>
    <dbReference type="NCBI Taxonomy" id="1316785"/>
    <lineage>
        <taxon>Eukaryota</taxon>
        <taxon>Fungi</taxon>
        <taxon>Dikarya</taxon>
        <taxon>Ascomycota</taxon>
        <taxon>Pezizomycotina</taxon>
        <taxon>Leotiomycetes</taxon>
        <taxon>Helotiales</taxon>
        <taxon>Lachnaceae</taxon>
        <taxon>Lachnellula</taxon>
    </lineage>
</organism>
<dbReference type="GO" id="GO:0008270">
    <property type="term" value="F:zinc ion binding"/>
    <property type="evidence" value="ECO:0007669"/>
    <property type="project" value="InterPro"/>
</dbReference>
<evidence type="ECO:0000259" key="7">
    <source>
        <dbReference type="PROSITE" id="PS50048"/>
    </source>
</evidence>
<dbReference type="PANTHER" id="PTHR47338:SF10">
    <property type="entry name" value="TRANSCRIPTION FACTOR DOMAIN-CONTAINING PROTEIN-RELATED"/>
    <property type="match status" value="1"/>
</dbReference>
<dbReference type="GO" id="GO:0000981">
    <property type="term" value="F:DNA-binding transcription factor activity, RNA polymerase II-specific"/>
    <property type="evidence" value="ECO:0007669"/>
    <property type="project" value="InterPro"/>
</dbReference>
<dbReference type="PROSITE" id="PS50048">
    <property type="entry name" value="ZN2_CY6_FUNGAL_2"/>
    <property type="match status" value="1"/>
</dbReference>